<dbReference type="Proteomes" id="UP001060215">
    <property type="component" value="Chromosome 13"/>
</dbReference>
<reference evidence="1 2" key="1">
    <citation type="journal article" date="2022" name="Plant J.">
        <title>Chromosome-level genome of Camellia lanceoleosa provides a valuable resource for understanding genome evolution and self-incompatibility.</title>
        <authorList>
            <person name="Gong W."/>
            <person name="Xiao S."/>
            <person name="Wang L."/>
            <person name="Liao Z."/>
            <person name="Chang Y."/>
            <person name="Mo W."/>
            <person name="Hu G."/>
            <person name="Li W."/>
            <person name="Zhao G."/>
            <person name="Zhu H."/>
            <person name="Hu X."/>
            <person name="Ji K."/>
            <person name="Xiang X."/>
            <person name="Song Q."/>
            <person name="Yuan D."/>
            <person name="Jin S."/>
            <person name="Zhang L."/>
        </authorList>
    </citation>
    <scope>NUCLEOTIDE SEQUENCE [LARGE SCALE GENOMIC DNA]</scope>
    <source>
        <strain evidence="1">SQ_2022a</strain>
    </source>
</reference>
<evidence type="ECO:0000313" key="1">
    <source>
        <dbReference type="EMBL" id="KAI7990662.1"/>
    </source>
</evidence>
<protein>
    <submittedName>
        <fullName evidence="1">Uncharacterized protein</fullName>
    </submittedName>
</protein>
<accession>A0ACC0FRC9</accession>
<gene>
    <name evidence="1" type="ORF">LOK49_LG12G01938</name>
</gene>
<evidence type="ECO:0000313" key="2">
    <source>
        <dbReference type="Proteomes" id="UP001060215"/>
    </source>
</evidence>
<proteinExistence type="predicted"/>
<organism evidence="1 2">
    <name type="scientific">Camellia lanceoleosa</name>
    <dbReference type="NCBI Taxonomy" id="1840588"/>
    <lineage>
        <taxon>Eukaryota</taxon>
        <taxon>Viridiplantae</taxon>
        <taxon>Streptophyta</taxon>
        <taxon>Embryophyta</taxon>
        <taxon>Tracheophyta</taxon>
        <taxon>Spermatophyta</taxon>
        <taxon>Magnoliopsida</taxon>
        <taxon>eudicotyledons</taxon>
        <taxon>Gunneridae</taxon>
        <taxon>Pentapetalae</taxon>
        <taxon>asterids</taxon>
        <taxon>Ericales</taxon>
        <taxon>Theaceae</taxon>
        <taxon>Camellia</taxon>
    </lineage>
</organism>
<dbReference type="EMBL" id="CM045770">
    <property type="protein sequence ID" value="KAI7990662.1"/>
    <property type="molecule type" value="Genomic_DNA"/>
</dbReference>
<sequence length="76" mass="8514">MKVDADTTVVSRDCSQARDSKLYMGTHNIRANLHQSMVQQPTAPRINSIRSDAICYQARDCRDLQMQTQIPDSSGS</sequence>
<keyword evidence="2" id="KW-1185">Reference proteome</keyword>
<comment type="caution">
    <text evidence="1">The sequence shown here is derived from an EMBL/GenBank/DDBJ whole genome shotgun (WGS) entry which is preliminary data.</text>
</comment>
<name>A0ACC0FRC9_9ERIC</name>